<evidence type="ECO:0000313" key="1">
    <source>
        <dbReference type="EMBL" id="CAD8130795.1"/>
    </source>
</evidence>
<name>A0A8S1RUW1_9CILI</name>
<proteinExistence type="predicted"/>
<comment type="caution">
    <text evidence="1">The sequence shown here is derived from an EMBL/GenBank/DDBJ whole genome shotgun (WGS) entry which is preliminary data.</text>
</comment>
<dbReference type="Proteomes" id="UP000692954">
    <property type="component" value="Unassembled WGS sequence"/>
</dbReference>
<organism evidence="1 2">
    <name type="scientific">Paramecium sonneborni</name>
    <dbReference type="NCBI Taxonomy" id="65129"/>
    <lineage>
        <taxon>Eukaryota</taxon>
        <taxon>Sar</taxon>
        <taxon>Alveolata</taxon>
        <taxon>Ciliophora</taxon>
        <taxon>Intramacronucleata</taxon>
        <taxon>Oligohymenophorea</taxon>
        <taxon>Peniculida</taxon>
        <taxon>Parameciidae</taxon>
        <taxon>Paramecium</taxon>
    </lineage>
</organism>
<dbReference type="AlphaFoldDB" id="A0A8S1RUW1"/>
<keyword evidence="2" id="KW-1185">Reference proteome</keyword>
<dbReference type="EMBL" id="CAJJDN010000329">
    <property type="protein sequence ID" value="CAD8130795.1"/>
    <property type="molecule type" value="Genomic_DNA"/>
</dbReference>
<accession>A0A8S1RUW1</accession>
<protein>
    <submittedName>
        <fullName evidence="1">Uncharacterized protein</fullName>
    </submittedName>
</protein>
<evidence type="ECO:0000313" key="2">
    <source>
        <dbReference type="Proteomes" id="UP000692954"/>
    </source>
</evidence>
<sequence length="35" mass="4431">MTQLKYFKRTLENVLYQCYGQSETLFLYYQYNAFY</sequence>
<gene>
    <name evidence="1" type="ORF">PSON_ATCC_30995.1.T3290009</name>
</gene>
<reference evidence="1" key="1">
    <citation type="submission" date="2021-01" db="EMBL/GenBank/DDBJ databases">
        <authorList>
            <consortium name="Genoscope - CEA"/>
            <person name="William W."/>
        </authorList>
    </citation>
    <scope>NUCLEOTIDE SEQUENCE</scope>
</reference>